<keyword evidence="3" id="KW-0547">Nucleotide-binding</keyword>
<feature type="compositionally biased region" description="Polar residues" evidence="8">
    <location>
        <begin position="307"/>
        <end position="325"/>
    </location>
</feature>
<feature type="region of interest" description="Disordered" evidence="8">
    <location>
        <begin position="743"/>
        <end position="764"/>
    </location>
</feature>
<organism evidence="10 11">
    <name type="scientific">Elysia crispata</name>
    <name type="common">lettuce slug</name>
    <dbReference type="NCBI Taxonomy" id="231223"/>
    <lineage>
        <taxon>Eukaryota</taxon>
        <taxon>Metazoa</taxon>
        <taxon>Spiralia</taxon>
        <taxon>Lophotrochozoa</taxon>
        <taxon>Mollusca</taxon>
        <taxon>Gastropoda</taxon>
        <taxon>Heterobranchia</taxon>
        <taxon>Euthyneura</taxon>
        <taxon>Panpulmonata</taxon>
        <taxon>Sacoglossa</taxon>
        <taxon>Placobranchoidea</taxon>
        <taxon>Plakobranchidae</taxon>
        <taxon>Elysia</taxon>
    </lineage>
</organism>
<evidence type="ECO:0000259" key="9">
    <source>
        <dbReference type="PROSITE" id="PS50011"/>
    </source>
</evidence>
<feature type="region of interest" description="Disordered" evidence="8">
    <location>
        <begin position="409"/>
        <end position="508"/>
    </location>
</feature>
<dbReference type="PANTHER" id="PTHR24350">
    <property type="entry name" value="SERINE/THREONINE-PROTEIN KINASE IAL-RELATED"/>
    <property type="match status" value="1"/>
</dbReference>
<feature type="compositionally biased region" description="Low complexity" evidence="8">
    <location>
        <begin position="445"/>
        <end position="456"/>
    </location>
</feature>
<reference evidence="10" key="1">
    <citation type="journal article" date="2023" name="G3 (Bethesda)">
        <title>A reference genome for the long-term kleptoplast-retaining sea slug Elysia crispata morphotype clarki.</title>
        <authorList>
            <person name="Eastman K.E."/>
            <person name="Pendleton A.L."/>
            <person name="Shaikh M.A."/>
            <person name="Suttiyut T."/>
            <person name="Ogas R."/>
            <person name="Tomko P."/>
            <person name="Gavelis G."/>
            <person name="Widhalm J.R."/>
            <person name="Wisecaver J.H."/>
        </authorList>
    </citation>
    <scope>NUCLEOTIDE SEQUENCE</scope>
    <source>
        <strain evidence="10">ECLA1</strain>
    </source>
</reference>
<dbReference type="AlphaFoldDB" id="A0AAE1E3S4"/>
<feature type="compositionally biased region" description="Polar residues" evidence="8">
    <location>
        <begin position="152"/>
        <end position="176"/>
    </location>
</feature>
<keyword evidence="11" id="KW-1185">Reference proteome</keyword>
<evidence type="ECO:0000256" key="3">
    <source>
        <dbReference type="ARBA" id="ARBA00022741"/>
    </source>
</evidence>
<accession>A0AAE1E3S4</accession>
<evidence type="ECO:0000256" key="1">
    <source>
        <dbReference type="ARBA" id="ARBA00022527"/>
    </source>
</evidence>
<comment type="catalytic activity">
    <reaction evidence="6">
        <text>L-threonyl-[protein] + ATP = O-phospho-L-threonyl-[protein] + ADP + H(+)</text>
        <dbReference type="Rhea" id="RHEA:46608"/>
        <dbReference type="Rhea" id="RHEA-COMP:11060"/>
        <dbReference type="Rhea" id="RHEA-COMP:11605"/>
        <dbReference type="ChEBI" id="CHEBI:15378"/>
        <dbReference type="ChEBI" id="CHEBI:30013"/>
        <dbReference type="ChEBI" id="CHEBI:30616"/>
        <dbReference type="ChEBI" id="CHEBI:61977"/>
        <dbReference type="ChEBI" id="CHEBI:456216"/>
        <dbReference type="EC" id="2.7.11.1"/>
    </reaction>
</comment>
<dbReference type="SUPFAM" id="SSF56112">
    <property type="entry name" value="Protein kinase-like (PK-like)"/>
    <property type="match status" value="1"/>
</dbReference>
<dbReference type="Proteomes" id="UP001283361">
    <property type="component" value="Unassembled WGS sequence"/>
</dbReference>
<proteinExistence type="predicted"/>
<dbReference type="EMBL" id="JAWDGP010001372">
    <property type="protein sequence ID" value="KAK3792480.1"/>
    <property type="molecule type" value="Genomic_DNA"/>
</dbReference>
<feature type="compositionally biased region" description="Polar residues" evidence="8">
    <location>
        <begin position="1075"/>
        <end position="1084"/>
    </location>
</feature>
<evidence type="ECO:0000256" key="2">
    <source>
        <dbReference type="ARBA" id="ARBA00022679"/>
    </source>
</evidence>
<dbReference type="GO" id="GO:0004674">
    <property type="term" value="F:protein serine/threonine kinase activity"/>
    <property type="evidence" value="ECO:0007669"/>
    <property type="project" value="UniProtKB-KW"/>
</dbReference>
<keyword evidence="1" id="KW-0723">Serine/threonine-protein kinase</keyword>
<evidence type="ECO:0000313" key="10">
    <source>
        <dbReference type="EMBL" id="KAK3792480.1"/>
    </source>
</evidence>
<feature type="region of interest" description="Disordered" evidence="8">
    <location>
        <begin position="551"/>
        <end position="581"/>
    </location>
</feature>
<feature type="compositionally biased region" description="Polar residues" evidence="8">
    <location>
        <begin position="754"/>
        <end position="764"/>
    </location>
</feature>
<dbReference type="InterPro" id="IPR030616">
    <property type="entry name" value="Aur-like"/>
</dbReference>
<evidence type="ECO:0000256" key="4">
    <source>
        <dbReference type="ARBA" id="ARBA00022777"/>
    </source>
</evidence>
<comment type="catalytic activity">
    <reaction evidence="7">
        <text>L-seryl-[protein] + ATP = O-phospho-L-seryl-[protein] + ADP + H(+)</text>
        <dbReference type="Rhea" id="RHEA:17989"/>
        <dbReference type="Rhea" id="RHEA-COMP:9863"/>
        <dbReference type="Rhea" id="RHEA-COMP:11604"/>
        <dbReference type="ChEBI" id="CHEBI:15378"/>
        <dbReference type="ChEBI" id="CHEBI:29999"/>
        <dbReference type="ChEBI" id="CHEBI:30616"/>
        <dbReference type="ChEBI" id="CHEBI:83421"/>
        <dbReference type="ChEBI" id="CHEBI:456216"/>
        <dbReference type="EC" id="2.7.11.1"/>
    </reaction>
</comment>
<feature type="region of interest" description="Disordered" evidence="8">
    <location>
        <begin position="109"/>
        <end position="133"/>
    </location>
</feature>
<sequence>MILGPLPTTGSPLMMDLTSTWYSHLVDVWSLGVILYTLVYGSMPFESNSLVSLKQQISDGDYRQPDRPSDAAGLIRHMLTVTPSRRATMDDALRHWWVNFGHAQMPNGQSYNPCEADENIDVSSTSVPPHTSLPVTSNAQVILPEALTSSPHAANISNDGRGQVSCSQSLDDSQYQRPRRHSLDAPCPPPLTSGDEQRVQPPAIIHQRNQSSLSSDSDAELELLRSPRWEQAQVQSEGQEARNLQLQRCRRGWRSGHGKIIPGQLDSTGNSVHSSGSESPASNMEDQNDALNLRDAPEHHLEKSSDFSDNNCHQTGQGQRSLNSNVLKLPPSLMDILGGCSEKSLAALLTPDPESNIVSFNPFGLLDDYNKNGRSLICSSNNAMKLSNSAIDSNHKSFSPSLDLTNVSHANDVTNNNVPSSTSIQSVHNSQTPTPSTASMPCALTMTSSTTDTFVFDSERKPKRSILKRRGKFSGADPANRAEDGQKNAEDDSHIPKSGGGHLPRRLPSFRDEAHGIFASKHRASQLLEEAAGTLAPESCSSALLHSHHTPWGKHAESLNDYSNTSTDQSPHVLSSDANQSSSCGDYVLDLQTIDQLTSVPGRLVLPQNSTDGTSTCSQDEGRNKVHERRHASAPVPMESNWAPHQRTICGDVEQDPSRENISSDDRDQDSYLFKKRIDVDIANGNFSAAVVNGDFSVLTMDGKLSNTQLSDPNVMIAMNNSGVNKAKDDILLLTRSADLPTGFTRNRNDPNYAKSSQGENTTVTDIKMTSQRECSANFHAMKPQSANFSSRSSASNSSGDSAYESSSLSSYPLTPPISSTSSTSSFPSTTIKVVRRSTNILKASQLEQARNRLSVSSIGSNSSADILDLSYDSGDSDHFVNLESGSAEKVTLQEDCKTSCQAGYVDISTLQHGDSSVAGSHTQNVQAALPERSTSKKQDLLVKPCTVITPKDPGFSDSSGLLDKDCHNRKSSELDDIDLMIFPDDEERDINQAYENGNHSCSTPAVEARPSTSKLSPGTNSTKSQTFWEGDPHDEEESISGRGNMPVKAAFSREENCLDIKMASLDLEQSQASALTQQQNSTKYQDEYAAESPDSVLKITESGSPLLYRLTREAQTWL</sequence>
<evidence type="ECO:0000313" key="11">
    <source>
        <dbReference type="Proteomes" id="UP001283361"/>
    </source>
</evidence>
<evidence type="ECO:0000256" key="6">
    <source>
        <dbReference type="ARBA" id="ARBA00047899"/>
    </source>
</evidence>
<dbReference type="Pfam" id="PF00069">
    <property type="entry name" value="Pkinase"/>
    <property type="match status" value="1"/>
</dbReference>
<dbReference type="InterPro" id="IPR011009">
    <property type="entry name" value="Kinase-like_dom_sf"/>
</dbReference>
<feature type="compositionally biased region" description="Polar residues" evidence="8">
    <location>
        <begin position="560"/>
        <end position="581"/>
    </location>
</feature>
<keyword evidence="2" id="KW-0808">Transferase</keyword>
<dbReference type="PROSITE" id="PS50011">
    <property type="entry name" value="PROTEIN_KINASE_DOM"/>
    <property type="match status" value="1"/>
</dbReference>
<evidence type="ECO:0000256" key="8">
    <source>
        <dbReference type="SAM" id="MobiDB-lite"/>
    </source>
</evidence>
<evidence type="ECO:0000256" key="5">
    <source>
        <dbReference type="ARBA" id="ARBA00022840"/>
    </source>
</evidence>
<feature type="compositionally biased region" description="Polar residues" evidence="8">
    <location>
        <begin position="409"/>
        <end position="439"/>
    </location>
</feature>
<evidence type="ECO:0000256" key="7">
    <source>
        <dbReference type="ARBA" id="ARBA00048679"/>
    </source>
</evidence>
<feature type="compositionally biased region" description="Polar residues" evidence="8">
    <location>
        <begin position="607"/>
        <end position="619"/>
    </location>
</feature>
<name>A0AAE1E3S4_9GAST</name>
<feature type="region of interest" description="Disordered" evidence="8">
    <location>
        <begin position="1075"/>
        <end position="1094"/>
    </location>
</feature>
<dbReference type="Gene3D" id="1.10.510.10">
    <property type="entry name" value="Transferase(Phosphotransferase) domain 1"/>
    <property type="match status" value="1"/>
</dbReference>
<feature type="compositionally biased region" description="Polar residues" evidence="8">
    <location>
        <begin position="265"/>
        <end position="285"/>
    </location>
</feature>
<dbReference type="InterPro" id="IPR000719">
    <property type="entry name" value="Prot_kinase_dom"/>
</dbReference>
<feature type="compositionally biased region" description="Basic residues" evidence="8">
    <location>
        <begin position="461"/>
        <end position="472"/>
    </location>
</feature>
<feature type="region of interest" description="Disordered" evidence="8">
    <location>
        <begin position="604"/>
        <end position="645"/>
    </location>
</feature>
<protein>
    <recommendedName>
        <fullName evidence="9">Protein kinase domain-containing protein</fullName>
    </recommendedName>
</protein>
<feature type="domain" description="Protein kinase" evidence="9">
    <location>
        <begin position="1"/>
        <end position="98"/>
    </location>
</feature>
<feature type="region of interest" description="Disordered" evidence="8">
    <location>
        <begin position="255"/>
        <end position="286"/>
    </location>
</feature>
<dbReference type="GO" id="GO:0005524">
    <property type="term" value="F:ATP binding"/>
    <property type="evidence" value="ECO:0007669"/>
    <property type="project" value="UniProtKB-KW"/>
</dbReference>
<feature type="region of interest" description="Disordered" evidence="8">
    <location>
        <begin position="152"/>
        <end position="199"/>
    </location>
</feature>
<feature type="region of interest" description="Disordered" evidence="8">
    <location>
        <begin position="300"/>
        <end position="325"/>
    </location>
</feature>
<keyword evidence="5" id="KW-0067">ATP-binding</keyword>
<gene>
    <name evidence="10" type="ORF">RRG08_049179</name>
</gene>
<feature type="region of interest" description="Disordered" evidence="8">
    <location>
        <begin position="998"/>
        <end position="1045"/>
    </location>
</feature>
<feature type="compositionally biased region" description="Basic and acidic residues" evidence="8">
    <location>
        <begin position="480"/>
        <end position="495"/>
    </location>
</feature>
<feature type="region of interest" description="Disordered" evidence="8">
    <location>
        <begin position="786"/>
        <end position="830"/>
    </location>
</feature>
<feature type="compositionally biased region" description="Polar residues" evidence="8">
    <location>
        <begin position="121"/>
        <end position="133"/>
    </location>
</feature>
<feature type="compositionally biased region" description="Polar residues" evidence="8">
    <location>
        <begin position="1011"/>
        <end position="1028"/>
    </location>
</feature>
<keyword evidence="4" id="KW-0418">Kinase</keyword>
<comment type="caution">
    <text evidence="10">The sequence shown here is derived from an EMBL/GenBank/DDBJ whole genome shotgun (WGS) entry which is preliminary data.</text>
</comment>